<dbReference type="Gene3D" id="1.20.5.730">
    <property type="entry name" value="Single helix bin"/>
    <property type="match status" value="1"/>
</dbReference>
<evidence type="ECO:0000256" key="8">
    <source>
        <dbReference type="ARBA" id="ARBA00022583"/>
    </source>
</evidence>
<evidence type="ECO:0000256" key="14">
    <source>
        <dbReference type="ARBA" id="ARBA00023329"/>
    </source>
</evidence>
<dbReference type="OMA" id="XDLKRQN"/>
<accession>A0A3B5Q6W7</accession>
<keyword evidence="8" id="KW-0254">Endocytosis</keyword>
<dbReference type="Ensembl" id="ENSXMAT00000040752.1">
    <property type="protein sequence ID" value="ENSXMAP00000025979.1"/>
    <property type="gene ID" value="ENSXMAG00000011320.2"/>
</dbReference>
<dbReference type="InParanoid" id="A0A3B5Q6W7"/>
<protein>
    <recommendedName>
        <fullName evidence="16">Rab GTPase-binding effector protein 1</fullName>
    </recommendedName>
    <alternativeName>
        <fullName evidence="18">Rabaptin-5</fullName>
    </alternativeName>
    <alternativeName>
        <fullName evidence="17">Rabaptin-5alpha</fullName>
    </alternativeName>
</protein>
<dbReference type="GO" id="GO:0006915">
    <property type="term" value="P:apoptotic process"/>
    <property type="evidence" value="ECO:0007669"/>
    <property type="project" value="UniProtKB-KW"/>
</dbReference>
<evidence type="ECO:0000256" key="17">
    <source>
        <dbReference type="ARBA" id="ARBA00077424"/>
    </source>
</evidence>
<feature type="coiled-coil region" evidence="19">
    <location>
        <begin position="137"/>
        <end position="290"/>
    </location>
</feature>
<feature type="domain" description="Rabaptin GTPase-Rab5 binding" evidence="22">
    <location>
        <begin position="527"/>
        <end position="837"/>
    </location>
</feature>
<dbReference type="InterPro" id="IPR003914">
    <property type="entry name" value="Rabaptin"/>
</dbReference>
<evidence type="ECO:0000256" key="19">
    <source>
        <dbReference type="SAM" id="Coils"/>
    </source>
</evidence>
<keyword evidence="7" id="KW-0597">Phosphoprotein</keyword>
<dbReference type="CTD" id="9135"/>
<dbReference type="InterPro" id="IPR018514">
    <property type="entry name" value="Rabaptin_CC"/>
</dbReference>
<feature type="compositionally biased region" description="Basic and acidic residues" evidence="20">
    <location>
        <begin position="319"/>
        <end position="339"/>
    </location>
</feature>
<dbReference type="PANTHER" id="PTHR31179">
    <property type="entry name" value="RAB GTPASE-BINDING EFFECTOR PROTEIN"/>
    <property type="match status" value="1"/>
</dbReference>
<evidence type="ECO:0000259" key="22">
    <source>
        <dbReference type="Pfam" id="PF09311"/>
    </source>
</evidence>
<feature type="coiled-coil region" evidence="19">
    <location>
        <begin position="622"/>
        <end position="649"/>
    </location>
</feature>
<dbReference type="GeneTree" id="ENSGT00530000063743"/>
<evidence type="ECO:0000256" key="2">
    <source>
        <dbReference type="ARBA" id="ARBA00004412"/>
    </source>
</evidence>
<dbReference type="GO" id="GO:0008083">
    <property type="term" value="F:growth factor activity"/>
    <property type="evidence" value="ECO:0007669"/>
    <property type="project" value="InterPro"/>
</dbReference>
<dbReference type="Pfam" id="PF03528">
    <property type="entry name" value="Rabaptin"/>
    <property type="match status" value="1"/>
</dbReference>
<evidence type="ECO:0000313" key="23">
    <source>
        <dbReference type="Ensembl" id="ENSXMAP00000025979.1"/>
    </source>
</evidence>
<evidence type="ECO:0000256" key="9">
    <source>
        <dbReference type="ARBA" id="ARBA00022703"/>
    </source>
</evidence>
<dbReference type="GO" id="GO:0005769">
    <property type="term" value="C:early endosome"/>
    <property type="evidence" value="ECO:0007669"/>
    <property type="project" value="UniProtKB-SubCell"/>
</dbReference>
<reference evidence="24" key="2">
    <citation type="journal article" date="2013" name="Nat. Genet.">
        <title>The genome of the platyfish, Xiphophorus maculatus, provides insights into evolutionary adaptation and several complex traits.</title>
        <authorList>
            <person name="Schartl M."/>
            <person name="Walter R.B."/>
            <person name="Shen Y."/>
            <person name="Garcia T."/>
            <person name="Catchen J."/>
            <person name="Amores A."/>
            <person name="Braasch I."/>
            <person name="Chalopin D."/>
            <person name="Volff J.N."/>
            <person name="Lesch K.P."/>
            <person name="Bisazza A."/>
            <person name="Minx P."/>
            <person name="Hillier L."/>
            <person name="Wilson R.K."/>
            <person name="Fuerstenberg S."/>
            <person name="Boore J."/>
            <person name="Searle S."/>
            <person name="Postlethwait J.H."/>
            <person name="Warren W.C."/>
        </authorList>
    </citation>
    <scope>NUCLEOTIDE SEQUENCE [LARGE SCALE GENOMIC DNA]</scope>
    <source>
        <strain evidence="24">JP 163 A</strain>
    </source>
</reference>
<evidence type="ECO:0000256" key="5">
    <source>
        <dbReference type="ARBA" id="ARBA00022448"/>
    </source>
</evidence>
<dbReference type="Pfam" id="PF09311">
    <property type="entry name" value="Rab5-bind"/>
    <property type="match status" value="1"/>
</dbReference>
<evidence type="ECO:0000256" key="16">
    <source>
        <dbReference type="ARBA" id="ARBA00069951"/>
    </source>
</evidence>
<feature type="compositionally biased region" description="Acidic residues" evidence="20">
    <location>
        <begin position="340"/>
        <end position="352"/>
    </location>
</feature>
<organism evidence="23 24">
    <name type="scientific">Xiphophorus maculatus</name>
    <name type="common">Southern platyfish</name>
    <name type="synonym">Platypoecilus maculatus</name>
    <dbReference type="NCBI Taxonomy" id="8083"/>
    <lineage>
        <taxon>Eukaryota</taxon>
        <taxon>Metazoa</taxon>
        <taxon>Chordata</taxon>
        <taxon>Craniata</taxon>
        <taxon>Vertebrata</taxon>
        <taxon>Euteleostomi</taxon>
        <taxon>Actinopterygii</taxon>
        <taxon>Neopterygii</taxon>
        <taxon>Teleostei</taxon>
        <taxon>Neoteleostei</taxon>
        <taxon>Acanthomorphata</taxon>
        <taxon>Ovalentaria</taxon>
        <taxon>Atherinomorphae</taxon>
        <taxon>Cyprinodontiformes</taxon>
        <taxon>Poeciliidae</taxon>
        <taxon>Poeciliinae</taxon>
        <taxon>Xiphophorus</taxon>
    </lineage>
</organism>
<dbReference type="GO" id="GO:0005096">
    <property type="term" value="F:GTPase activator activity"/>
    <property type="evidence" value="ECO:0007669"/>
    <property type="project" value="InterPro"/>
</dbReference>
<sequence>MAEEAEGSPLSSQHDEVLQQRVAALEQERAEFIRLKQQLEAEFNQKRAKFKELYLTKEQELKRQTEALENSQSELSAAQTQLSQAQSEIETIKAVATVSENTKQEAIDQVRSQWQEEVASLQAIMKDTVCEYEVQFHQRLEQERAQWNQYREAMERELGDLRRRLTEGQEEENLEDEMKKAQEDAEKLRSVVMPMEQEIAALKAKLSSAEDRVKELEASKVKELNHVLEAEKSCRTDLEMYVAVLNTQKSVLQEDAEKLRKELHDVCHKLELERQQHNQLKQTWQRANDQFLESQRLLMRDMQRIESVLSSEQLRQVEEMKKKDQEEDEKERLSLVKDLQEDDGGDNTEPLEDFLGLSVEEPPTNHSAHGSIHSLDTDIVAGGPSDPYKDNLRRVQSTDSLGSSLSSQQGLGGHNHKAKSASNLDESDFGPLVGADCGVTDSSFGETSSIGSIKLTAGHFLLTKDQEKAIKAMTPEQEETASLLSSISHAPDTAYLPPSGYRLVSDTEWNLLQQEVKNAGRKLGRRCDMCSNYEKQLQAIQGQEAETRDQVKKLQAMLRQANDQLERTMTEKQSLEESVKIGNEETDAKVSALMQRVQESEALLGTLQQAFSEAKRNTQEQMAVLLKSREQVADELSRLQRDNESLQGKHRLHLELQQQEDFQMPDTVQDLQGLVLQYRDDVVALRTAADHVEEKLKAEILFLKEQIQAEQCLKENLEDTLQLEIEGCKEEIDILEASFSSLKMELERVKAEKDKLQSCLAEKTETLDSVQAVKMSLEHQFREVATAKSALESQVLDERDKAQRLQTELDVSEQVQKDFVKLSQTLQVQLERIRQAESLDRIKVILNDTNLTDINQLPET</sequence>
<feature type="domain" description="Rabaptin coiled-coil" evidence="21">
    <location>
        <begin position="13"/>
        <end position="489"/>
    </location>
</feature>
<feature type="compositionally biased region" description="Low complexity" evidence="20">
    <location>
        <begin position="400"/>
        <end position="409"/>
    </location>
</feature>
<dbReference type="SUPFAM" id="SSF103652">
    <property type="entry name" value="G protein-binding domain"/>
    <property type="match status" value="2"/>
</dbReference>
<dbReference type="AlphaFoldDB" id="A0A3B5Q6W7"/>
<keyword evidence="11" id="KW-0653">Protein transport</keyword>
<dbReference type="GO" id="GO:0006897">
    <property type="term" value="P:endocytosis"/>
    <property type="evidence" value="ECO:0007669"/>
    <property type="project" value="UniProtKB-KW"/>
</dbReference>
<evidence type="ECO:0000256" key="4">
    <source>
        <dbReference type="ARBA" id="ARBA00006603"/>
    </source>
</evidence>
<proteinExistence type="inferred from homology"/>
<dbReference type="STRING" id="8083.ENSXMAP00000025979"/>
<evidence type="ECO:0000256" key="12">
    <source>
        <dbReference type="ARBA" id="ARBA00022990"/>
    </source>
</evidence>
<keyword evidence="6" id="KW-0963">Cytoplasm</keyword>
<reference evidence="23" key="3">
    <citation type="submission" date="2025-08" db="UniProtKB">
        <authorList>
            <consortium name="Ensembl"/>
        </authorList>
    </citation>
    <scope>IDENTIFICATION</scope>
    <source>
        <strain evidence="23">JP 163 A</strain>
    </source>
</reference>
<evidence type="ECO:0000256" key="15">
    <source>
        <dbReference type="ARBA" id="ARBA00053463"/>
    </source>
</evidence>
<keyword evidence="9" id="KW-0053">Apoptosis</keyword>
<dbReference type="FunFam" id="1.20.5.340:FF:000022">
    <property type="entry name" value="Rabaptin, RAB GTPase-binding effector protein 1"/>
    <property type="match status" value="1"/>
</dbReference>
<evidence type="ECO:0000313" key="24">
    <source>
        <dbReference type="Proteomes" id="UP000002852"/>
    </source>
</evidence>
<dbReference type="PANTHER" id="PTHR31179:SF5">
    <property type="entry name" value="RAB GTPASE-BINDING EFFECTOR PROTEIN 1"/>
    <property type="match status" value="1"/>
</dbReference>
<feature type="coiled-coil region" evidence="19">
    <location>
        <begin position="530"/>
        <end position="585"/>
    </location>
</feature>
<dbReference type="PRINTS" id="PR01432">
    <property type="entry name" value="RABAPTIN"/>
</dbReference>
<keyword evidence="12" id="KW-0007">Acetylation</keyword>
<evidence type="ECO:0000259" key="21">
    <source>
        <dbReference type="Pfam" id="PF03528"/>
    </source>
</evidence>
<evidence type="ECO:0000256" key="10">
    <source>
        <dbReference type="ARBA" id="ARBA00022753"/>
    </source>
</evidence>
<evidence type="ECO:0000256" key="18">
    <source>
        <dbReference type="ARBA" id="ARBA00081948"/>
    </source>
</evidence>
<feature type="region of interest" description="Disordered" evidence="20">
    <location>
        <begin position="319"/>
        <end position="425"/>
    </location>
</feature>
<evidence type="ECO:0000256" key="20">
    <source>
        <dbReference type="SAM" id="MobiDB-lite"/>
    </source>
</evidence>
<dbReference type="RefSeq" id="XP_014328094.1">
    <property type="nucleotide sequence ID" value="XM_014472608.2"/>
</dbReference>
<evidence type="ECO:0000256" key="11">
    <source>
        <dbReference type="ARBA" id="ARBA00022927"/>
    </source>
</evidence>
<keyword evidence="24" id="KW-1185">Reference proteome</keyword>
<evidence type="ECO:0000256" key="6">
    <source>
        <dbReference type="ARBA" id="ARBA00022490"/>
    </source>
</evidence>
<dbReference type="GO" id="GO:0055037">
    <property type="term" value="C:recycling endosome"/>
    <property type="evidence" value="ECO:0007669"/>
    <property type="project" value="UniProtKB-SubCell"/>
</dbReference>
<comment type="subcellular location">
    <subcellularLocation>
        <location evidence="3">Cytoplasmic vesicle</location>
    </subcellularLocation>
    <subcellularLocation>
        <location evidence="2">Early endosome</location>
    </subcellularLocation>
    <subcellularLocation>
        <location evidence="1">Recycling endosome</location>
    </subcellularLocation>
</comment>
<name>A0A3B5Q6W7_XIPMA</name>
<comment type="function">
    <text evidence="15">Rab effector protein acting as linker between gamma-adaptin, RAB4A and RAB5A. Involved in endocytic membrane fusion and membrane trafficking of recycling endosomes. Involved in KCNH1 channels trafficking to and from the cell membrane. Stimulates RABGEF1 mediated nucleotide exchange on RAB5A. Mediates the traffic of PKD1:PKD2 complex from the endoplasmic reticulum through the Golgi to the cilium.</text>
</comment>
<dbReference type="GeneID" id="102234125"/>
<dbReference type="GO" id="GO:0015031">
    <property type="term" value="P:protein transport"/>
    <property type="evidence" value="ECO:0007669"/>
    <property type="project" value="UniProtKB-KW"/>
</dbReference>
<feature type="coiled-coil region" evidence="19">
    <location>
        <begin position="693"/>
        <end position="808"/>
    </location>
</feature>
<evidence type="ECO:0000256" key="13">
    <source>
        <dbReference type="ARBA" id="ARBA00023054"/>
    </source>
</evidence>
<feature type="coiled-coil region" evidence="19">
    <location>
        <begin position="22"/>
        <end position="95"/>
    </location>
</feature>
<keyword evidence="14" id="KW-0968">Cytoplasmic vesicle</keyword>
<dbReference type="Gene3D" id="1.20.5.340">
    <property type="match status" value="1"/>
</dbReference>
<dbReference type="OrthoDB" id="79940at2759"/>
<dbReference type="KEGG" id="xma:102234125"/>
<reference evidence="23" key="4">
    <citation type="submission" date="2025-09" db="UniProtKB">
        <authorList>
            <consortium name="Ensembl"/>
        </authorList>
    </citation>
    <scope>IDENTIFICATION</scope>
    <source>
        <strain evidence="23">JP 163 A</strain>
    </source>
</reference>
<keyword evidence="5" id="KW-0813">Transport</keyword>
<evidence type="ECO:0000256" key="3">
    <source>
        <dbReference type="ARBA" id="ARBA00004541"/>
    </source>
</evidence>
<evidence type="ECO:0000256" key="1">
    <source>
        <dbReference type="ARBA" id="ARBA00004172"/>
    </source>
</evidence>
<reference evidence="24" key="1">
    <citation type="submission" date="2012-01" db="EMBL/GenBank/DDBJ databases">
        <authorList>
            <person name="Walter R."/>
            <person name="Schartl M."/>
            <person name="Warren W."/>
        </authorList>
    </citation>
    <scope>NUCLEOTIDE SEQUENCE [LARGE SCALE GENOMIC DNA]</scope>
    <source>
        <strain evidence="24">JP 163 A</strain>
    </source>
</reference>
<dbReference type="InterPro" id="IPR015390">
    <property type="entry name" value="Rabaptin_Rab5-bd_dom"/>
</dbReference>
<dbReference type="Proteomes" id="UP000002852">
    <property type="component" value="Unassembled WGS sequence"/>
</dbReference>
<keyword evidence="13 19" id="KW-0175">Coiled coil</keyword>
<dbReference type="FunFam" id="1.20.5.730:FF:000002">
    <property type="entry name" value="Rabaptin, RAB GTPase-binding effector protein 1"/>
    <property type="match status" value="1"/>
</dbReference>
<evidence type="ECO:0000256" key="7">
    <source>
        <dbReference type="ARBA" id="ARBA00022553"/>
    </source>
</evidence>
<comment type="similarity">
    <text evidence="4">Belongs to the rabaptin family.</text>
</comment>
<keyword evidence="10" id="KW-0967">Endosome</keyword>